<dbReference type="OrthoDB" id="3496539at2759"/>
<keyword evidence="12" id="KW-0624">Polysaccharide degradation</keyword>
<evidence type="ECO:0000313" key="18">
    <source>
        <dbReference type="EMBL" id="KAF2121249.1"/>
    </source>
</evidence>
<dbReference type="GO" id="GO:0016787">
    <property type="term" value="F:hydrolase activity"/>
    <property type="evidence" value="ECO:0007669"/>
    <property type="project" value="UniProtKB-KW"/>
</dbReference>
<keyword evidence="9" id="KW-0503">Monooxygenase</keyword>
<evidence type="ECO:0000256" key="15">
    <source>
        <dbReference type="ARBA" id="ARBA00047174"/>
    </source>
</evidence>
<feature type="signal peptide" evidence="16">
    <location>
        <begin position="1"/>
        <end position="19"/>
    </location>
</feature>
<dbReference type="PANTHER" id="PTHR33353:SF10">
    <property type="entry name" value="ENDO-BETA-1,4-GLUCANASE D"/>
    <property type="match status" value="1"/>
</dbReference>
<dbReference type="Gene3D" id="2.70.50.70">
    <property type="match status" value="1"/>
</dbReference>
<keyword evidence="10" id="KW-1015">Disulfide bond</keyword>
<evidence type="ECO:0000256" key="5">
    <source>
        <dbReference type="ARBA" id="ARBA00022729"/>
    </source>
</evidence>
<evidence type="ECO:0000256" key="13">
    <source>
        <dbReference type="ARBA" id="ARBA00044502"/>
    </source>
</evidence>
<evidence type="ECO:0000313" key="19">
    <source>
        <dbReference type="Proteomes" id="UP000799770"/>
    </source>
</evidence>
<comment type="similarity">
    <text evidence="13">Belongs to the polysaccharide monooxygenase AA9 family.</text>
</comment>
<feature type="domain" description="Auxiliary Activity family 9 catalytic" evidence="17">
    <location>
        <begin position="75"/>
        <end position="275"/>
    </location>
</feature>
<evidence type="ECO:0000256" key="16">
    <source>
        <dbReference type="SAM" id="SignalP"/>
    </source>
</evidence>
<dbReference type="GO" id="GO:0004497">
    <property type="term" value="F:monooxygenase activity"/>
    <property type="evidence" value="ECO:0007669"/>
    <property type="project" value="UniProtKB-KW"/>
</dbReference>
<keyword evidence="4" id="KW-0479">Metal-binding</keyword>
<evidence type="ECO:0000256" key="8">
    <source>
        <dbReference type="ARBA" id="ARBA00023008"/>
    </source>
</evidence>
<sequence length="306" mass="34575">MPFIKLVAALAVLAPLASGHFKFVRLSQNGVWKTPLQGIRNNTADFWEDHTIYGVSPFHLRTYMEPTFYGDFPESLRCGRDNMAWANGTEVLTINAGDGIEIAHVRQNPDQWEDSMFYNCPNGRATCYTDGYPADINHPGPLLVHLSKVPDGQDVRTYDGSGEWIKIFTMGLELRPNETNPVHWLPYNNQGLPPRFTFKIPAQVPAGQYLMRMDILWPGYYYDPPYSNLSNVTAQHYPSCGQLNIISDSKTPLPQGVKIPEIFSPNSTGMTTNYSMYELKKLEDGYEYPGGLLWDGEKLIVDKAVR</sequence>
<keyword evidence="19" id="KW-1185">Reference proteome</keyword>
<dbReference type="EMBL" id="ML977312">
    <property type="protein sequence ID" value="KAF2121249.1"/>
    <property type="molecule type" value="Genomic_DNA"/>
</dbReference>
<keyword evidence="6" id="KW-0136">Cellulose degradation</keyword>
<comment type="subcellular location">
    <subcellularLocation>
        <location evidence="2">Secreted</location>
    </subcellularLocation>
</comment>
<evidence type="ECO:0000256" key="1">
    <source>
        <dbReference type="ARBA" id="ARBA00001973"/>
    </source>
</evidence>
<evidence type="ECO:0000259" key="17">
    <source>
        <dbReference type="Pfam" id="PF03443"/>
    </source>
</evidence>
<dbReference type="EC" id="1.14.99.56" evidence="15"/>
<dbReference type="GO" id="GO:0030245">
    <property type="term" value="P:cellulose catabolic process"/>
    <property type="evidence" value="ECO:0007669"/>
    <property type="project" value="UniProtKB-KW"/>
</dbReference>
<accession>A0A6A5ZP80</accession>
<organism evidence="18 19">
    <name type="scientific">Lophiotrema nucula</name>
    <dbReference type="NCBI Taxonomy" id="690887"/>
    <lineage>
        <taxon>Eukaryota</taxon>
        <taxon>Fungi</taxon>
        <taxon>Dikarya</taxon>
        <taxon>Ascomycota</taxon>
        <taxon>Pezizomycotina</taxon>
        <taxon>Dothideomycetes</taxon>
        <taxon>Pleosporomycetidae</taxon>
        <taxon>Pleosporales</taxon>
        <taxon>Lophiotremataceae</taxon>
        <taxon>Lophiotrema</taxon>
    </lineage>
</organism>
<evidence type="ECO:0000256" key="14">
    <source>
        <dbReference type="ARBA" id="ARBA00045077"/>
    </source>
</evidence>
<proteinExistence type="inferred from homology"/>
<dbReference type="GO" id="GO:0005576">
    <property type="term" value="C:extracellular region"/>
    <property type="evidence" value="ECO:0007669"/>
    <property type="project" value="UniProtKB-SubCell"/>
</dbReference>
<evidence type="ECO:0000256" key="2">
    <source>
        <dbReference type="ARBA" id="ARBA00004613"/>
    </source>
</evidence>
<dbReference type="AlphaFoldDB" id="A0A6A5ZP80"/>
<feature type="chain" id="PRO_5025513483" description="lytic cellulose monooxygenase (C4-dehydrogenating)" evidence="16">
    <location>
        <begin position="20"/>
        <end position="306"/>
    </location>
</feature>
<keyword evidence="11" id="KW-0119">Carbohydrate metabolism</keyword>
<evidence type="ECO:0000256" key="4">
    <source>
        <dbReference type="ARBA" id="ARBA00022723"/>
    </source>
</evidence>
<protein>
    <recommendedName>
        <fullName evidence="15">lytic cellulose monooxygenase (C4-dehydrogenating)</fullName>
        <ecNumber evidence="15">1.14.99.56</ecNumber>
    </recommendedName>
</protein>
<dbReference type="Pfam" id="PF03443">
    <property type="entry name" value="AA9"/>
    <property type="match status" value="1"/>
</dbReference>
<keyword evidence="18" id="KW-0378">Hydrolase</keyword>
<reference evidence="18" key="1">
    <citation type="journal article" date="2020" name="Stud. Mycol.">
        <title>101 Dothideomycetes genomes: a test case for predicting lifestyles and emergence of pathogens.</title>
        <authorList>
            <person name="Haridas S."/>
            <person name="Albert R."/>
            <person name="Binder M."/>
            <person name="Bloem J."/>
            <person name="Labutti K."/>
            <person name="Salamov A."/>
            <person name="Andreopoulos B."/>
            <person name="Baker S."/>
            <person name="Barry K."/>
            <person name="Bills G."/>
            <person name="Bluhm B."/>
            <person name="Cannon C."/>
            <person name="Castanera R."/>
            <person name="Culley D."/>
            <person name="Daum C."/>
            <person name="Ezra D."/>
            <person name="Gonzalez J."/>
            <person name="Henrissat B."/>
            <person name="Kuo A."/>
            <person name="Liang C."/>
            <person name="Lipzen A."/>
            <person name="Lutzoni F."/>
            <person name="Magnuson J."/>
            <person name="Mondo S."/>
            <person name="Nolan M."/>
            <person name="Ohm R."/>
            <person name="Pangilinan J."/>
            <person name="Park H.-J."/>
            <person name="Ramirez L."/>
            <person name="Alfaro M."/>
            <person name="Sun H."/>
            <person name="Tritt A."/>
            <person name="Yoshinaga Y."/>
            <person name="Zwiers L.-H."/>
            <person name="Turgeon B."/>
            <person name="Goodwin S."/>
            <person name="Spatafora J."/>
            <person name="Crous P."/>
            <person name="Grigoriev I."/>
        </authorList>
    </citation>
    <scope>NUCLEOTIDE SEQUENCE</scope>
    <source>
        <strain evidence="18">CBS 627.86</strain>
    </source>
</reference>
<evidence type="ECO:0000256" key="12">
    <source>
        <dbReference type="ARBA" id="ARBA00023326"/>
    </source>
</evidence>
<dbReference type="InterPro" id="IPR049892">
    <property type="entry name" value="AA9"/>
</dbReference>
<evidence type="ECO:0000256" key="7">
    <source>
        <dbReference type="ARBA" id="ARBA00023002"/>
    </source>
</evidence>
<keyword evidence="5 16" id="KW-0732">Signal</keyword>
<evidence type="ECO:0000256" key="11">
    <source>
        <dbReference type="ARBA" id="ARBA00023277"/>
    </source>
</evidence>
<gene>
    <name evidence="18" type="ORF">BDV96DRAFT_640644</name>
</gene>
<name>A0A6A5ZP80_9PLEO</name>
<dbReference type="Proteomes" id="UP000799770">
    <property type="component" value="Unassembled WGS sequence"/>
</dbReference>
<dbReference type="PANTHER" id="PTHR33353">
    <property type="entry name" value="PUTATIVE (AFU_ORTHOLOGUE AFUA_1G12560)-RELATED"/>
    <property type="match status" value="1"/>
</dbReference>
<dbReference type="InterPro" id="IPR005103">
    <property type="entry name" value="AA9_LPMO"/>
</dbReference>
<evidence type="ECO:0000256" key="3">
    <source>
        <dbReference type="ARBA" id="ARBA00022525"/>
    </source>
</evidence>
<evidence type="ECO:0000256" key="6">
    <source>
        <dbReference type="ARBA" id="ARBA00023001"/>
    </source>
</evidence>
<keyword evidence="7" id="KW-0560">Oxidoreductase</keyword>
<keyword evidence="8" id="KW-0186">Copper</keyword>
<comment type="cofactor">
    <cofactor evidence="1">
        <name>Cu(2+)</name>
        <dbReference type="ChEBI" id="CHEBI:29036"/>
    </cofactor>
</comment>
<evidence type="ECO:0000256" key="10">
    <source>
        <dbReference type="ARBA" id="ARBA00023157"/>
    </source>
</evidence>
<keyword evidence="3" id="KW-0964">Secreted</keyword>
<comment type="catalytic activity">
    <reaction evidence="14">
        <text>[(1-&gt;4)-beta-D-glucosyl]n+m + reduced acceptor + O2 = 4-dehydro-beta-D-glucosyl-[(1-&gt;4)-beta-D-glucosyl]n-1 + [(1-&gt;4)-beta-D-glucosyl]m + acceptor + H2O.</text>
        <dbReference type="EC" id="1.14.99.56"/>
    </reaction>
</comment>
<dbReference type="GO" id="GO:0046872">
    <property type="term" value="F:metal ion binding"/>
    <property type="evidence" value="ECO:0007669"/>
    <property type="project" value="UniProtKB-KW"/>
</dbReference>
<evidence type="ECO:0000256" key="9">
    <source>
        <dbReference type="ARBA" id="ARBA00023033"/>
    </source>
</evidence>